<organism evidence="2 3">
    <name type="scientific">Lepeophtheirus salmonis</name>
    <name type="common">Salmon louse</name>
    <name type="synonym">Caligus salmonis</name>
    <dbReference type="NCBI Taxonomy" id="72036"/>
    <lineage>
        <taxon>Eukaryota</taxon>
        <taxon>Metazoa</taxon>
        <taxon>Ecdysozoa</taxon>
        <taxon>Arthropoda</taxon>
        <taxon>Crustacea</taxon>
        <taxon>Multicrustacea</taxon>
        <taxon>Hexanauplia</taxon>
        <taxon>Copepoda</taxon>
        <taxon>Siphonostomatoida</taxon>
        <taxon>Caligidae</taxon>
        <taxon>Lepeophtheirus</taxon>
    </lineage>
</organism>
<dbReference type="PANTHER" id="PTHR12295:SF30">
    <property type="entry name" value="PROTEIN FURRY"/>
    <property type="match status" value="1"/>
</dbReference>
<dbReference type="Pfam" id="PF14228">
    <property type="entry name" value="MOR2-PAG1_mid"/>
    <property type="match status" value="1"/>
</dbReference>
<dbReference type="AlphaFoldDB" id="A0A7R8H9T9"/>
<gene>
    <name evidence="2" type="ORF">LSAA_10509</name>
</gene>
<dbReference type="OrthoDB" id="6287725at2759"/>
<name>A0A7R8H9T9_LEPSM</name>
<feature type="domain" description="Cell morphogenesis central region" evidence="1">
    <location>
        <begin position="260"/>
        <end position="527"/>
    </location>
</feature>
<dbReference type="GO" id="GO:0031175">
    <property type="term" value="P:neuron projection development"/>
    <property type="evidence" value="ECO:0007669"/>
    <property type="project" value="TreeGrafter"/>
</dbReference>
<accession>A0A7R8H9T9</accession>
<evidence type="ECO:0000259" key="1">
    <source>
        <dbReference type="Pfam" id="PF14228"/>
    </source>
</evidence>
<evidence type="ECO:0000313" key="2">
    <source>
        <dbReference type="EMBL" id="CAF2959818.1"/>
    </source>
</evidence>
<evidence type="ECO:0000313" key="3">
    <source>
        <dbReference type="Proteomes" id="UP000675881"/>
    </source>
</evidence>
<dbReference type="Proteomes" id="UP000675881">
    <property type="component" value="Chromosome 5"/>
</dbReference>
<proteinExistence type="predicted"/>
<dbReference type="EMBL" id="HG994584">
    <property type="protein sequence ID" value="CAF2959818.1"/>
    <property type="molecule type" value="Genomic_DNA"/>
</dbReference>
<dbReference type="PANTHER" id="PTHR12295">
    <property type="entry name" value="FURRY-RELATED"/>
    <property type="match status" value="1"/>
</dbReference>
<sequence length="616" mass="70138">MLWIQHLSSPESLGLIDRNNDNKSPSVVSPSVMYKLLVPLLRCDVSDMRDCIVQALGRINHNALGDLMSELWSYVKEAIDRKRENMGRKRRREALRLQLVRVMELIASHGTFKYIEGARQILESENDKFVPCVREGKLSFGSFIRKLINSFSLERRKNLIKRDLRKSLFHLFASWSGVLGQPFDTNRSFTGSISIDEKTNTSTEFEFSALQSMISVLCCGPCFDESLFIEDGSIYTFLDLLLQSNESKIYKLAQETIWFVERCFTGEQRVADSCFLALATIFATREYPCDHYTAIINVTLMNTGSARTIIYETALQLLQILDHRFFGSVYSFQTGDEDESPESNEQRNTLDVLLATTYSRSQLCLSRQLSQLHPELTMPMFSEICHRLQTTRSAVTKNMLCYLLPWLYNMELVDCNFNPSDVDCPDGHTQDGWGSTEATEMITNNLFYITVKFGDDHPKEIEELWSALCACWPRNLRIIIRYLVIICGIATTELIEYAKRVLLYLGRSQPLKTIDEIMVELQTRIQRQIFPLRKAPIHTKRHSQEDPIRDNPKSTEISISGSLKSAGSIASTAGSVVVAGIQRVGEKSSSSFGICSPTVKPHLFLSYSTTPKFLLR</sequence>
<dbReference type="GO" id="GO:0000902">
    <property type="term" value="P:cell morphogenesis"/>
    <property type="evidence" value="ECO:0007669"/>
    <property type="project" value="InterPro"/>
</dbReference>
<dbReference type="InterPro" id="IPR039867">
    <property type="entry name" value="Furry/Tao3/Mor2"/>
</dbReference>
<dbReference type="InterPro" id="IPR029473">
    <property type="entry name" value="MOR2-PAG1_mid"/>
</dbReference>
<keyword evidence="3" id="KW-1185">Reference proteome</keyword>
<dbReference type="GO" id="GO:0030427">
    <property type="term" value="C:site of polarized growth"/>
    <property type="evidence" value="ECO:0007669"/>
    <property type="project" value="TreeGrafter"/>
</dbReference>
<dbReference type="GO" id="GO:0005938">
    <property type="term" value="C:cell cortex"/>
    <property type="evidence" value="ECO:0007669"/>
    <property type="project" value="TreeGrafter"/>
</dbReference>
<protein>
    <submittedName>
        <fullName evidence="2">Protein furry</fullName>
    </submittedName>
</protein>
<reference evidence="2" key="1">
    <citation type="submission" date="2021-02" db="EMBL/GenBank/DDBJ databases">
        <authorList>
            <person name="Bekaert M."/>
        </authorList>
    </citation>
    <scope>NUCLEOTIDE SEQUENCE</scope>
    <source>
        <strain evidence="2">IoA-00</strain>
    </source>
</reference>